<keyword evidence="1" id="KW-0472">Membrane</keyword>
<feature type="transmembrane region" description="Helical" evidence="1">
    <location>
        <begin position="45"/>
        <end position="66"/>
    </location>
</feature>
<dbReference type="EMBL" id="CP018762">
    <property type="protein sequence ID" value="APZ34256.1"/>
    <property type="molecule type" value="Genomic_DNA"/>
</dbReference>
<dbReference type="Proteomes" id="UP000187185">
    <property type="component" value="Chromosome"/>
</dbReference>
<keyword evidence="3" id="KW-1185">Reference proteome</keyword>
<dbReference type="KEGG" id="maur:BOH66_08375"/>
<reference evidence="2 3" key="1">
    <citation type="submission" date="2016-12" db="EMBL/GenBank/DDBJ databases">
        <title>Complete genome sequence of Microbacterium aurum KACC 15219.</title>
        <authorList>
            <person name="Jung Y."/>
            <person name="Shin J.-H."/>
            <person name="Lee Y.-J."/>
            <person name="Yi H."/>
            <person name="Bahn Y.-S."/>
            <person name="Kim J.F."/>
            <person name="Lee D.-W."/>
        </authorList>
    </citation>
    <scope>NUCLEOTIDE SEQUENCE [LARGE SCALE GENOMIC DNA]</scope>
    <source>
        <strain evidence="2 3">KACC 15219</strain>
    </source>
</reference>
<evidence type="ECO:0000313" key="2">
    <source>
        <dbReference type="EMBL" id="APZ34256.1"/>
    </source>
</evidence>
<accession>A0A1P8U826</accession>
<organism evidence="2 3">
    <name type="scientific">Microbacterium aurum</name>
    <dbReference type="NCBI Taxonomy" id="36805"/>
    <lineage>
        <taxon>Bacteria</taxon>
        <taxon>Bacillati</taxon>
        <taxon>Actinomycetota</taxon>
        <taxon>Actinomycetes</taxon>
        <taxon>Micrococcales</taxon>
        <taxon>Microbacteriaceae</taxon>
        <taxon>Microbacterium</taxon>
    </lineage>
</organism>
<sequence length="74" mass="8620">MFGHGDNEPGDERPETIMQRFFRGCLLALAGVIALWLALHLLAQFWGWLLLAAALAGLIWAAVWFIRWQRDRRW</sequence>
<proteinExistence type="predicted"/>
<keyword evidence="1" id="KW-1133">Transmembrane helix</keyword>
<protein>
    <submittedName>
        <fullName evidence="2">Uncharacterized protein</fullName>
    </submittedName>
</protein>
<dbReference type="STRING" id="36805.BOH66_08375"/>
<feature type="transmembrane region" description="Helical" evidence="1">
    <location>
        <begin position="21"/>
        <end position="39"/>
    </location>
</feature>
<evidence type="ECO:0000313" key="3">
    <source>
        <dbReference type="Proteomes" id="UP000187185"/>
    </source>
</evidence>
<dbReference type="AlphaFoldDB" id="A0A1P8U826"/>
<gene>
    <name evidence="2" type="ORF">BOH66_08375</name>
</gene>
<evidence type="ECO:0000256" key="1">
    <source>
        <dbReference type="SAM" id="Phobius"/>
    </source>
</evidence>
<name>A0A1P8U826_9MICO</name>
<keyword evidence="1" id="KW-0812">Transmembrane</keyword>